<dbReference type="Proteomes" id="UP000501945">
    <property type="component" value="Chromosome"/>
</dbReference>
<keyword evidence="4" id="KW-1185">Reference proteome</keyword>
<dbReference type="InterPro" id="IPR047665">
    <property type="entry name" value="ComGG_streptococcus-type"/>
</dbReference>
<dbReference type="EMBL" id="CP047616">
    <property type="protein sequence ID" value="QIW52949.1"/>
    <property type="molecule type" value="Genomic_DNA"/>
</dbReference>
<reference evidence="4 5" key="1">
    <citation type="submission" date="2019-12" db="EMBL/GenBank/DDBJ databases">
        <title>Whole genome sequences of Lactococcus raffinolactis strains isolated from sewage.</title>
        <authorList>
            <person name="Ybazeta G."/>
            <person name="Ross M."/>
            <person name="Brabant-Kirwan D."/>
            <person name="Saleh M."/>
            <person name="Dillon J.A."/>
            <person name="Splinter K."/>
            <person name="Nokhbeh R."/>
        </authorList>
    </citation>
    <scope>NUCLEOTIDE SEQUENCE [LARGE SCALE GENOMIC DNA]</scope>
    <source>
        <strain evidence="3 4">Lr_19_14</strain>
        <strain evidence="2 5">Lr_19_5</strain>
    </source>
</reference>
<dbReference type="EMBL" id="CP047628">
    <property type="protein sequence ID" value="QIW59317.1"/>
    <property type="molecule type" value="Genomic_DNA"/>
</dbReference>
<dbReference type="RefSeq" id="WP_096039677.1">
    <property type="nucleotide sequence ID" value="NZ_CBCPKB010000044.1"/>
</dbReference>
<gene>
    <name evidence="3" type="ORF">GU334_10550</name>
    <name evidence="2" type="ORF">GU336_01555</name>
</gene>
<keyword evidence="1" id="KW-1133">Transmembrane helix</keyword>
<accession>A0A290Q1U2</accession>
<sequence length="94" mass="10914">MLYAVVMTVIFGMILSFYLSAVVNNQKNLRHQKEFLSAQLMARMTRDRGAAQTSGQVRFNMGIAEYEQTETILKVTVRLENERTYYFELPNVVK</sequence>
<dbReference type="Proteomes" id="UP000501558">
    <property type="component" value="Chromosome"/>
</dbReference>
<evidence type="ECO:0000313" key="5">
    <source>
        <dbReference type="Proteomes" id="UP000501945"/>
    </source>
</evidence>
<evidence type="ECO:0000313" key="3">
    <source>
        <dbReference type="EMBL" id="QIW59317.1"/>
    </source>
</evidence>
<dbReference type="AlphaFoldDB" id="A0A290Q1U2"/>
<dbReference type="STRING" id="1348633.GCA_001591765_00791"/>
<evidence type="ECO:0000313" key="4">
    <source>
        <dbReference type="Proteomes" id="UP000501558"/>
    </source>
</evidence>
<evidence type="ECO:0008006" key="6">
    <source>
        <dbReference type="Google" id="ProtNLM"/>
    </source>
</evidence>
<name>A0A290Q1U2_9LACT</name>
<dbReference type="NCBIfam" id="NF041014">
    <property type="entry name" value="pilin_ComGG_2"/>
    <property type="match status" value="1"/>
</dbReference>
<feature type="transmembrane region" description="Helical" evidence="1">
    <location>
        <begin position="6"/>
        <end position="23"/>
    </location>
</feature>
<keyword evidence="1" id="KW-0812">Transmembrane</keyword>
<protein>
    <recommendedName>
        <fullName evidence="6">Competence protein ComGG</fullName>
    </recommendedName>
</protein>
<dbReference type="KEGG" id="lrn:CMV25_04315"/>
<evidence type="ECO:0000256" key="1">
    <source>
        <dbReference type="SAM" id="Phobius"/>
    </source>
</evidence>
<proteinExistence type="predicted"/>
<evidence type="ECO:0000313" key="2">
    <source>
        <dbReference type="EMBL" id="QIW52949.1"/>
    </source>
</evidence>
<organism evidence="2 5">
    <name type="scientific">Pseudolactococcus raffinolactis</name>
    <dbReference type="NCBI Taxonomy" id="1366"/>
    <lineage>
        <taxon>Bacteria</taxon>
        <taxon>Bacillati</taxon>
        <taxon>Bacillota</taxon>
        <taxon>Bacilli</taxon>
        <taxon>Lactobacillales</taxon>
        <taxon>Streptococcaceae</taxon>
        <taxon>Pseudolactococcus</taxon>
    </lineage>
</organism>
<keyword evidence="1" id="KW-0472">Membrane</keyword>